<evidence type="ECO:0000313" key="2">
    <source>
        <dbReference type="EMBL" id="KAK5046826.1"/>
    </source>
</evidence>
<dbReference type="Proteomes" id="UP001358417">
    <property type="component" value="Unassembled WGS sequence"/>
</dbReference>
<dbReference type="InterPro" id="IPR036318">
    <property type="entry name" value="FAD-bd_PCMH-like_sf"/>
</dbReference>
<dbReference type="PANTHER" id="PTHR43762:SF1">
    <property type="entry name" value="D-ARABINONO-1,4-LACTONE OXIDASE"/>
    <property type="match status" value="1"/>
</dbReference>
<dbReference type="GO" id="GO:0005739">
    <property type="term" value="C:mitochondrion"/>
    <property type="evidence" value="ECO:0007669"/>
    <property type="project" value="TreeGrafter"/>
</dbReference>
<dbReference type="PROSITE" id="PS51387">
    <property type="entry name" value="FAD_PCMH"/>
    <property type="match status" value="1"/>
</dbReference>
<dbReference type="Gene3D" id="3.30.465.10">
    <property type="match status" value="1"/>
</dbReference>
<dbReference type="SUPFAM" id="SSF56176">
    <property type="entry name" value="FAD-binding/transporter-associated domain-like"/>
    <property type="match status" value="1"/>
</dbReference>
<dbReference type="InterPro" id="IPR016166">
    <property type="entry name" value="FAD-bd_PCMH"/>
</dbReference>
<dbReference type="InterPro" id="IPR010031">
    <property type="entry name" value="FAD_lactone_oxidase-like"/>
</dbReference>
<dbReference type="PANTHER" id="PTHR43762">
    <property type="entry name" value="L-GULONOLACTONE OXIDASE"/>
    <property type="match status" value="1"/>
</dbReference>
<comment type="caution">
    <text evidence="2">The sequence shown here is derived from an EMBL/GenBank/DDBJ whole genome shotgun (WGS) entry which is preliminary data.</text>
</comment>
<evidence type="ECO:0000259" key="1">
    <source>
        <dbReference type="PROSITE" id="PS51387"/>
    </source>
</evidence>
<keyword evidence="3" id="KW-1185">Reference proteome</keyword>
<dbReference type="Gene3D" id="3.30.43.10">
    <property type="entry name" value="Uridine Diphospho-n-acetylenolpyruvylglucosamine Reductase, domain 2"/>
    <property type="match status" value="1"/>
</dbReference>
<organism evidence="2 3">
    <name type="scientific">Exophiala bonariae</name>
    <dbReference type="NCBI Taxonomy" id="1690606"/>
    <lineage>
        <taxon>Eukaryota</taxon>
        <taxon>Fungi</taxon>
        <taxon>Dikarya</taxon>
        <taxon>Ascomycota</taxon>
        <taxon>Pezizomycotina</taxon>
        <taxon>Eurotiomycetes</taxon>
        <taxon>Chaetothyriomycetidae</taxon>
        <taxon>Chaetothyriales</taxon>
        <taxon>Herpotrichiellaceae</taxon>
        <taxon>Exophiala</taxon>
    </lineage>
</organism>
<dbReference type="AlphaFoldDB" id="A0AAV9MZ13"/>
<proteinExistence type="predicted"/>
<dbReference type="EMBL" id="JAVRRD010000028">
    <property type="protein sequence ID" value="KAK5046826.1"/>
    <property type="molecule type" value="Genomic_DNA"/>
</dbReference>
<dbReference type="RefSeq" id="XP_064702399.1">
    <property type="nucleotide sequence ID" value="XM_064850733.1"/>
</dbReference>
<dbReference type="InterPro" id="IPR016167">
    <property type="entry name" value="FAD-bd_PCMH_sub1"/>
</dbReference>
<evidence type="ECO:0000313" key="3">
    <source>
        <dbReference type="Proteomes" id="UP001358417"/>
    </source>
</evidence>
<sequence length="789" mass="89509">MAIPLTAGGDEWDHGILPLESSSLVKECILGLTEKVNEKELPGWASLVADWWNPNILVSQEQSIRRFLRIFKHSEVDHTYQDLLKNYDDETQHIFEAFVDGKIDAEEASKLYHPYHSVTALKPAGGCRNGDLSTLNQNDRQNIALQGYADLLRAFPTSIPSRIRRYFWKRIPFFKQEKHKLRVKSYYNLNFRNHGRTIHNTPAITCVPETTKDIQDIVKFAKAHKMGVRVSGFRHSWSPVFGRLNTAGMKNNGDILISTLGLIDATILPNFTSMPTDIFQPHAKDLNSITIVEASYVRGPALTNGAKYVRLGTSTTNKQLRKWCIEIGKVTLPLQIIEVEITMGGSNATICHGAGLQHPTLSDLVRAIEYVDANGNLNKIDLSTPSFLRAAAGCFGLIGIVTHLTLEFDAMSCALLVPRKIPVIEAIPPPLDMPYSAIPPALRPAQPLSKERQRENQEEFERRALNDYYAEWFWFPYSSEVWVNTWSKTTDLSNAVTYPNNGKIILQVFGTFATQIIQNATILLKLTDNNPERQTKLLSWLAMKNLDDVGPGGNPIKTWLTDALHFQRGVQNLRVRDMEVELPLQPKERDLELSTRSDSRGNPIDTTIKNPPIDFSVVQRAWWDAIIECYRHIDTCPQRMPLEMRIMGNSNITLAPQRGYTLGTCSIEIVTLSNTADIWPAYAQKVLDRWSNYKDERGNGIPVRPHWAKEWYGYTMRGRRWEDFLKEEEAENGGFKAEFEEWRDIVGQLASRDGWDIEIARDMFGNEVLNELIWSPPRGTASTKAMSNG</sequence>
<protein>
    <recommendedName>
        <fullName evidence="1">FAD-binding PCMH-type domain-containing protein</fullName>
    </recommendedName>
</protein>
<accession>A0AAV9MZ13</accession>
<feature type="domain" description="FAD-binding PCMH-type" evidence="1">
    <location>
        <begin position="198"/>
        <end position="411"/>
    </location>
</feature>
<dbReference type="GeneID" id="89975346"/>
<gene>
    <name evidence="2" type="ORF">LTR84_007180</name>
</gene>
<dbReference type="GO" id="GO:0071949">
    <property type="term" value="F:FAD binding"/>
    <property type="evidence" value="ECO:0007669"/>
    <property type="project" value="InterPro"/>
</dbReference>
<dbReference type="GO" id="GO:0003885">
    <property type="term" value="F:D-arabinono-1,4-lactone oxidase activity"/>
    <property type="evidence" value="ECO:0007669"/>
    <property type="project" value="TreeGrafter"/>
</dbReference>
<dbReference type="InterPro" id="IPR016169">
    <property type="entry name" value="FAD-bd_PCMH_sub2"/>
</dbReference>
<name>A0AAV9MZ13_9EURO</name>
<reference evidence="2 3" key="1">
    <citation type="submission" date="2023-08" db="EMBL/GenBank/DDBJ databases">
        <title>Black Yeasts Isolated from many extreme environments.</title>
        <authorList>
            <person name="Coleine C."/>
            <person name="Stajich J.E."/>
            <person name="Selbmann L."/>
        </authorList>
    </citation>
    <scope>NUCLEOTIDE SEQUENCE [LARGE SCALE GENOMIC DNA]</scope>
    <source>
        <strain evidence="2 3">CCFEE 5792</strain>
    </source>
</reference>